<evidence type="ECO:0000313" key="5">
    <source>
        <dbReference type="EMBL" id="TSJ41063.1"/>
    </source>
</evidence>
<dbReference type="Pfam" id="PF00106">
    <property type="entry name" value="adh_short"/>
    <property type="match status" value="1"/>
</dbReference>
<evidence type="ECO:0000259" key="4">
    <source>
        <dbReference type="SMART" id="SM00822"/>
    </source>
</evidence>
<dbReference type="Gene3D" id="3.40.50.720">
    <property type="entry name" value="NAD(P)-binding Rossmann-like Domain"/>
    <property type="match status" value="1"/>
</dbReference>
<evidence type="ECO:0000256" key="2">
    <source>
        <dbReference type="ARBA" id="ARBA00023002"/>
    </source>
</evidence>
<comment type="similarity">
    <text evidence="1 3">Belongs to the short-chain dehydrogenases/reductases (SDR) family.</text>
</comment>
<dbReference type="GO" id="GO:0016491">
    <property type="term" value="F:oxidoreductase activity"/>
    <property type="evidence" value="ECO:0007669"/>
    <property type="project" value="UniProtKB-KW"/>
</dbReference>
<sequence length="261" mass="27935">MANQKNKAAVVTGGSGGIGYELALICAQNGYDLVLAARSEDKLEAIKKDLEERFSIKVHVFVSDLSEMGQPAELHKYCRVHHIPVELLINNAGYGDYQPVANADPATLSNMLHLNIIALTELTALFVKDMLRQKSGHILNIASTAAYQPVPRLAAYSASKAYVVSFTEALHAELKGTKVTATVLSPGVTETGFVDRAGMNASKFAQGAQANAADVAKAGYAAMQKGKLYVIPGFLNKLLAFSTRITPSRRLILAVSAMISK</sequence>
<keyword evidence="2" id="KW-0560">Oxidoreductase</keyword>
<dbReference type="InterPro" id="IPR002347">
    <property type="entry name" value="SDR_fam"/>
</dbReference>
<keyword evidence="6" id="KW-1185">Reference proteome</keyword>
<comment type="caution">
    <text evidence="5">The sequence shown here is derived from an EMBL/GenBank/DDBJ whole genome shotgun (WGS) entry which is preliminary data.</text>
</comment>
<dbReference type="PANTHER" id="PTHR44196">
    <property type="entry name" value="DEHYDROGENASE/REDUCTASE SDR FAMILY MEMBER 7B"/>
    <property type="match status" value="1"/>
</dbReference>
<feature type="domain" description="Ketoreductase" evidence="4">
    <location>
        <begin position="7"/>
        <end position="191"/>
    </location>
</feature>
<dbReference type="EMBL" id="VLPK01000002">
    <property type="protein sequence ID" value="TSJ41063.1"/>
    <property type="molecule type" value="Genomic_DNA"/>
</dbReference>
<dbReference type="InterPro" id="IPR057326">
    <property type="entry name" value="KR_dom"/>
</dbReference>
<accession>A0A556MMD2</accession>
<dbReference type="SMART" id="SM00822">
    <property type="entry name" value="PKS_KR"/>
    <property type="match status" value="1"/>
</dbReference>
<reference evidence="5 6" key="1">
    <citation type="submission" date="2019-07" db="EMBL/GenBank/DDBJ databases">
        <authorList>
            <person name="Huq M.A."/>
        </authorList>
    </citation>
    <scope>NUCLEOTIDE SEQUENCE [LARGE SCALE GENOMIC DNA]</scope>
    <source>
        <strain evidence="5 6">MAH-19</strain>
    </source>
</reference>
<gene>
    <name evidence="5" type="ORF">FO440_15145</name>
</gene>
<dbReference type="Proteomes" id="UP000318733">
    <property type="component" value="Unassembled WGS sequence"/>
</dbReference>
<dbReference type="GO" id="GO:0016020">
    <property type="term" value="C:membrane"/>
    <property type="evidence" value="ECO:0007669"/>
    <property type="project" value="TreeGrafter"/>
</dbReference>
<dbReference type="PIRSF" id="PIRSF000126">
    <property type="entry name" value="11-beta-HSD1"/>
    <property type="match status" value="1"/>
</dbReference>
<dbReference type="RefSeq" id="WP_144249100.1">
    <property type="nucleotide sequence ID" value="NZ_VLPK01000002.1"/>
</dbReference>
<proteinExistence type="inferred from homology"/>
<dbReference type="PRINTS" id="PR00080">
    <property type="entry name" value="SDRFAMILY"/>
</dbReference>
<dbReference type="SUPFAM" id="SSF51735">
    <property type="entry name" value="NAD(P)-binding Rossmann-fold domains"/>
    <property type="match status" value="1"/>
</dbReference>
<dbReference type="AlphaFoldDB" id="A0A556MMD2"/>
<name>A0A556MMD2_9SPHI</name>
<dbReference type="PANTHER" id="PTHR44196:SF2">
    <property type="entry name" value="SHORT-CHAIN DEHYDROGENASE-RELATED"/>
    <property type="match status" value="1"/>
</dbReference>
<evidence type="ECO:0000256" key="3">
    <source>
        <dbReference type="RuleBase" id="RU000363"/>
    </source>
</evidence>
<dbReference type="InterPro" id="IPR020904">
    <property type="entry name" value="Sc_DH/Rdtase_CS"/>
</dbReference>
<dbReference type="OrthoDB" id="1235794at2"/>
<organism evidence="5 6">
    <name type="scientific">Mucilaginibacter corticis</name>
    <dbReference type="NCBI Taxonomy" id="2597670"/>
    <lineage>
        <taxon>Bacteria</taxon>
        <taxon>Pseudomonadati</taxon>
        <taxon>Bacteroidota</taxon>
        <taxon>Sphingobacteriia</taxon>
        <taxon>Sphingobacteriales</taxon>
        <taxon>Sphingobacteriaceae</taxon>
        <taxon>Mucilaginibacter</taxon>
    </lineage>
</organism>
<protein>
    <submittedName>
        <fullName evidence="5">SDR family oxidoreductase</fullName>
    </submittedName>
</protein>
<dbReference type="InterPro" id="IPR036291">
    <property type="entry name" value="NAD(P)-bd_dom_sf"/>
</dbReference>
<dbReference type="PROSITE" id="PS00061">
    <property type="entry name" value="ADH_SHORT"/>
    <property type="match status" value="1"/>
</dbReference>
<evidence type="ECO:0000256" key="1">
    <source>
        <dbReference type="ARBA" id="ARBA00006484"/>
    </source>
</evidence>
<dbReference type="PRINTS" id="PR00081">
    <property type="entry name" value="GDHRDH"/>
</dbReference>
<evidence type="ECO:0000313" key="6">
    <source>
        <dbReference type="Proteomes" id="UP000318733"/>
    </source>
</evidence>
<dbReference type="CDD" id="cd05233">
    <property type="entry name" value="SDR_c"/>
    <property type="match status" value="1"/>
</dbReference>